<comment type="similarity">
    <text evidence="1">Belongs to the peptidase M13 family.</text>
</comment>
<dbReference type="InterPro" id="IPR008753">
    <property type="entry name" value="Peptidase_M13_N"/>
</dbReference>
<dbReference type="Gene3D" id="1.10.1380.10">
    <property type="entry name" value="Neutral endopeptidase , domain2"/>
    <property type="match status" value="1"/>
</dbReference>
<dbReference type="AlphaFoldDB" id="A0A7T8HFU0"/>
<keyword evidence="4" id="KW-1185">Reference proteome</keyword>
<dbReference type="OrthoDB" id="6475849at2759"/>
<organism evidence="3 4">
    <name type="scientific">Caligus rogercresseyi</name>
    <name type="common">Sea louse</name>
    <dbReference type="NCBI Taxonomy" id="217165"/>
    <lineage>
        <taxon>Eukaryota</taxon>
        <taxon>Metazoa</taxon>
        <taxon>Ecdysozoa</taxon>
        <taxon>Arthropoda</taxon>
        <taxon>Crustacea</taxon>
        <taxon>Multicrustacea</taxon>
        <taxon>Hexanauplia</taxon>
        <taxon>Copepoda</taxon>
        <taxon>Siphonostomatoida</taxon>
        <taxon>Caligidae</taxon>
        <taxon>Caligus</taxon>
    </lineage>
</organism>
<dbReference type="Pfam" id="PF05649">
    <property type="entry name" value="Peptidase_M13_N"/>
    <property type="match status" value="1"/>
</dbReference>
<evidence type="ECO:0000313" key="4">
    <source>
        <dbReference type="Proteomes" id="UP000595437"/>
    </source>
</evidence>
<evidence type="ECO:0000313" key="3">
    <source>
        <dbReference type="EMBL" id="QQP49085.1"/>
    </source>
</evidence>
<dbReference type="InterPro" id="IPR000718">
    <property type="entry name" value="Peptidase_M13"/>
</dbReference>
<dbReference type="InterPro" id="IPR042089">
    <property type="entry name" value="Peptidase_M13_dom_2"/>
</dbReference>
<proteinExistence type="inferred from homology"/>
<feature type="non-terminal residue" evidence="3">
    <location>
        <position position="85"/>
    </location>
</feature>
<feature type="domain" description="Peptidase M13 N-terminal" evidence="2">
    <location>
        <begin position="2"/>
        <end position="80"/>
    </location>
</feature>
<feature type="non-terminal residue" evidence="3">
    <location>
        <position position="1"/>
    </location>
</feature>
<dbReference type="Proteomes" id="UP000595437">
    <property type="component" value="Chromosome 6"/>
</dbReference>
<protein>
    <recommendedName>
        <fullName evidence="2">Peptidase M13 N-terminal domain-containing protein</fullName>
    </recommendedName>
</protein>
<dbReference type="SUPFAM" id="SSF55486">
    <property type="entry name" value="Metalloproteases ('zincins'), catalytic domain"/>
    <property type="match status" value="1"/>
</dbReference>
<accession>A0A7T8HFU0</accession>
<dbReference type="PROSITE" id="PS51885">
    <property type="entry name" value="NEPRILYSIN"/>
    <property type="match status" value="1"/>
</dbReference>
<dbReference type="GO" id="GO:0006508">
    <property type="term" value="P:proteolysis"/>
    <property type="evidence" value="ECO:0007669"/>
    <property type="project" value="InterPro"/>
</dbReference>
<evidence type="ECO:0000256" key="1">
    <source>
        <dbReference type="ARBA" id="ARBA00007357"/>
    </source>
</evidence>
<sequence length="85" mass="9970">SYRKFLHNVVRDFGGNMSSESLLKQMDEIIDFEKELSRISLTTVERKDKSKLYHRMSPTNLSDIFPMFPWLKIISSVIDTTDITQ</sequence>
<gene>
    <name evidence="3" type="ORF">FKW44_009613</name>
</gene>
<dbReference type="GO" id="GO:0004222">
    <property type="term" value="F:metalloendopeptidase activity"/>
    <property type="evidence" value="ECO:0007669"/>
    <property type="project" value="InterPro"/>
</dbReference>
<reference evidence="4" key="1">
    <citation type="submission" date="2021-01" db="EMBL/GenBank/DDBJ databases">
        <title>Caligus Genome Assembly.</title>
        <authorList>
            <person name="Gallardo-Escarate C."/>
        </authorList>
    </citation>
    <scope>NUCLEOTIDE SEQUENCE [LARGE SCALE GENOMIC DNA]</scope>
</reference>
<dbReference type="EMBL" id="CP045895">
    <property type="protein sequence ID" value="QQP49085.1"/>
    <property type="molecule type" value="Genomic_DNA"/>
</dbReference>
<name>A0A7T8HFU0_CALRO</name>
<evidence type="ECO:0000259" key="2">
    <source>
        <dbReference type="Pfam" id="PF05649"/>
    </source>
</evidence>